<dbReference type="EMBL" id="JAFBEC010000008">
    <property type="protein sequence ID" value="MBM7633759.1"/>
    <property type="molecule type" value="Genomic_DNA"/>
</dbReference>
<dbReference type="Proteomes" id="UP000741863">
    <property type="component" value="Unassembled WGS sequence"/>
</dbReference>
<sequence>MDFIWIVLIMFIVSSLINMFTQKQQKQQQERQKPGTGGQPQDASRQPSQGNQREQQPTQEQDNPFGDLGRQLEEMFGGGQQQRTDHPTERQTEANTEMYSEARQNDEVVVSDEMKEYERKREEARKRRLEAEQQLKDKVVNLESKRRVADASQAVSFKNITSKDVVQGMIWSEILTEPRGTKPHRIRRTRSR</sequence>
<dbReference type="RefSeq" id="WP_204698470.1">
    <property type="nucleotide sequence ID" value="NZ_JAFBEC010000008.1"/>
</dbReference>
<name>A0ABS2PEA4_9BACL</name>
<gene>
    <name evidence="3" type="ORF">JOD17_002855</name>
</gene>
<evidence type="ECO:0000313" key="3">
    <source>
        <dbReference type="EMBL" id="MBM7633759.1"/>
    </source>
</evidence>
<keyword evidence="4" id="KW-1185">Reference proteome</keyword>
<feature type="coiled-coil region" evidence="1">
    <location>
        <begin position="107"/>
        <end position="141"/>
    </location>
</feature>
<organism evidence="3 4">
    <name type="scientific">Geomicrobium sediminis</name>
    <dbReference type="NCBI Taxonomy" id="1347788"/>
    <lineage>
        <taxon>Bacteria</taxon>
        <taxon>Bacillati</taxon>
        <taxon>Bacillota</taxon>
        <taxon>Bacilli</taxon>
        <taxon>Bacillales</taxon>
        <taxon>Geomicrobium</taxon>
    </lineage>
</organism>
<feature type="compositionally biased region" description="Basic and acidic residues" evidence="2">
    <location>
        <begin position="83"/>
        <end position="92"/>
    </location>
</feature>
<keyword evidence="1" id="KW-0175">Coiled coil</keyword>
<feature type="region of interest" description="Disordered" evidence="2">
    <location>
        <begin position="24"/>
        <end position="106"/>
    </location>
</feature>
<evidence type="ECO:0000313" key="4">
    <source>
        <dbReference type="Proteomes" id="UP000741863"/>
    </source>
</evidence>
<protein>
    <submittedName>
        <fullName evidence="3">Uncharacterized protein</fullName>
    </submittedName>
</protein>
<comment type="caution">
    <text evidence="3">The sequence shown here is derived from an EMBL/GenBank/DDBJ whole genome shotgun (WGS) entry which is preliminary data.</text>
</comment>
<accession>A0ABS2PEA4</accession>
<evidence type="ECO:0000256" key="2">
    <source>
        <dbReference type="SAM" id="MobiDB-lite"/>
    </source>
</evidence>
<reference evidence="3 4" key="1">
    <citation type="submission" date="2021-01" db="EMBL/GenBank/DDBJ databases">
        <title>Genomic Encyclopedia of Type Strains, Phase IV (KMG-IV): sequencing the most valuable type-strain genomes for metagenomic binning, comparative biology and taxonomic classification.</title>
        <authorList>
            <person name="Goeker M."/>
        </authorList>
    </citation>
    <scope>NUCLEOTIDE SEQUENCE [LARGE SCALE GENOMIC DNA]</scope>
    <source>
        <strain evidence="3 4">DSM 25540</strain>
    </source>
</reference>
<proteinExistence type="predicted"/>
<evidence type="ECO:0000256" key="1">
    <source>
        <dbReference type="SAM" id="Coils"/>
    </source>
</evidence>
<feature type="compositionally biased region" description="Polar residues" evidence="2">
    <location>
        <begin position="39"/>
        <end position="62"/>
    </location>
</feature>